<name>A0A2V1JTZ2_9BURK</name>
<organism evidence="1 2">
    <name type="scientific">Corticimicrobacter populi</name>
    <dbReference type="NCBI Taxonomy" id="2175229"/>
    <lineage>
        <taxon>Bacteria</taxon>
        <taxon>Pseudomonadati</taxon>
        <taxon>Pseudomonadota</taxon>
        <taxon>Betaproteobacteria</taxon>
        <taxon>Burkholderiales</taxon>
        <taxon>Alcaligenaceae</taxon>
        <taxon>Corticimicrobacter</taxon>
    </lineage>
</organism>
<sequence>MMPFIRAIFGRFCNSFLLRLRFDERGGAAVETALLLPLIVAGGLLCVDLFKVGIERTRMEQLAGSAAITLSVQQKLGKAGLDGLYETLFKVEGLKDVRGRHQMVVSNVTMPSRRIWWSLSRGGDGVCAETAREGTYEGTLPVDAELDGNGDPENDTHSLIVVRLCRTVDDISMEHLALPDRLAVVSVNRALATNVDLDEVLLAEAVGAIVQEERE</sequence>
<keyword evidence="2" id="KW-1185">Reference proteome</keyword>
<dbReference type="AlphaFoldDB" id="A0A2V1JTZ2"/>
<dbReference type="EMBL" id="QETA01000007">
    <property type="protein sequence ID" value="PWF21461.1"/>
    <property type="molecule type" value="Genomic_DNA"/>
</dbReference>
<proteinExistence type="predicted"/>
<reference evidence="2" key="1">
    <citation type="submission" date="2018-05" db="EMBL/GenBank/DDBJ databases">
        <authorList>
            <person name="Li Y."/>
        </authorList>
    </citation>
    <scope>NUCLEOTIDE SEQUENCE [LARGE SCALE GENOMIC DNA]</scope>
    <source>
        <strain evidence="2">3d-2-2</strain>
    </source>
</reference>
<dbReference type="Proteomes" id="UP000245212">
    <property type="component" value="Unassembled WGS sequence"/>
</dbReference>
<accession>A0A2V1JTZ2</accession>
<comment type="caution">
    <text evidence="1">The sequence shown here is derived from an EMBL/GenBank/DDBJ whole genome shotgun (WGS) entry which is preliminary data.</text>
</comment>
<gene>
    <name evidence="1" type="ORF">DD235_14400</name>
</gene>
<evidence type="ECO:0000313" key="1">
    <source>
        <dbReference type="EMBL" id="PWF21461.1"/>
    </source>
</evidence>
<evidence type="ECO:0000313" key="2">
    <source>
        <dbReference type="Proteomes" id="UP000245212"/>
    </source>
</evidence>
<protein>
    <submittedName>
        <fullName evidence="1">Uncharacterized protein</fullName>
    </submittedName>
</protein>
<dbReference type="RefSeq" id="WP_109062805.1">
    <property type="nucleotide sequence ID" value="NZ_QETA01000007.1"/>
</dbReference>